<comment type="caution">
    <text evidence="2">The sequence shown here is derived from an EMBL/GenBank/DDBJ whole genome shotgun (WGS) entry which is preliminary data.</text>
</comment>
<protein>
    <submittedName>
        <fullName evidence="2">Uncharacterized protein</fullName>
    </submittedName>
</protein>
<dbReference type="Proteomes" id="UP000594638">
    <property type="component" value="Unassembled WGS sequence"/>
</dbReference>
<evidence type="ECO:0000256" key="1">
    <source>
        <dbReference type="SAM" id="MobiDB-lite"/>
    </source>
</evidence>
<sequence length="306" mass="33377">MEFEFLILEDVRLRVHISQRSNLKYMKIVVDHFDERQHEDFSNSSLGYLAEVLDIQFSAQLIQQLVFKSVHAEKVNELWFNVQGHLIDSVYKSSGVASQENSKRPRGGRRMRLLTQFMTSPLPYRIILAPQFNSSHAGSGVGGQSGRQDSDNRVSSGRSESIAALVALFAPTTASGAMGANVEASVLGSLPQEVHGRGTEPCPDKHDMAVGIGRSLLLDEAYSVPCSDEEELPVETEHLQDGVNIGPCSDDDHEPLPTPIDDPQDGAATELSHAVGVNNAKLDSCNMMDGEGKFIACITSAYDTYA</sequence>
<keyword evidence="3" id="KW-1185">Reference proteome</keyword>
<name>A0A8S0SV16_OLEEU</name>
<evidence type="ECO:0000313" key="2">
    <source>
        <dbReference type="EMBL" id="CAA2995452.1"/>
    </source>
</evidence>
<dbReference type="Gramene" id="OE9A107159T1">
    <property type="protein sequence ID" value="OE9A107159C1"/>
    <property type="gene ID" value="OE9A107159"/>
</dbReference>
<proteinExistence type="predicted"/>
<organism evidence="2 3">
    <name type="scientific">Olea europaea subsp. europaea</name>
    <dbReference type="NCBI Taxonomy" id="158383"/>
    <lineage>
        <taxon>Eukaryota</taxon>
        <taxon>Viridiplantae</taxon>
        <taxon>Streptophyta</taxon>
        <taxon>Embryophyta</taxon>
        <taxon>Tracheophyta</taxon>
        <taxon>Spermatophyta</taxon>
        <taxon>Magnoliopsida</taxon>
        <taxon>eudicotyledons</taxon>
        <taxon>Gunneridae</taxon>
        <taxon>Pentapetalae</taxon>
        <taxon>asterids</taxon>
        <taxon>lamiids</taxon>
        <taxon>Lamiales</taxon>
        <taxon>Oleaceae</taxon>
        <taxon>Oleeae</taxon>
        <taxon>Olea</taxon>
    </lineage>
</organism>
<feature type="region of interest" description="Disordered" evidence="1">
    <location>
        <begin position="137"/>
        <end position="156"/>
    </location>
</feature>
<gene>
    <name evidence="2" type="ORF">OLEA9_A107159</name>
</gene>
<accession>A0A8S0SV16</accession>
<reference evidence="2 3" key="1">
    <citation type="submission" date="2019-12" db="EMBL/GenBank/DDBJ databases">
        <authorList>
            <person name="Alioto T."/>
            <person name="Alioto T."/>
            <person name="Gomez Garrido J."/>
        </authorList>
    </citation>
    <scope>NUCLEOTIDE SEQUENCE [LARGE SCALE GENOMIC DNA]</scope>
</reference>
<evidence type="ECO:0000313" key="3">
    <source>
        <dbReference type="Proteomes" id="UP000594638"/>
    </source>
</evidence>
<dbReference type="AlphaFoldDB" id="A0A8S0SV16"/>
<dbReference type="EMBL" id="CACTIH010005501">
    <property type="protein sequence ID" value="CAA2995452.1"/>
    <property type="molecule type" value="Genomic_DNA"/>
</dbReference>